<reference evidence="1 2" key="1">
    <citation type="journal article" date="2019" name="Nat. Ecol. Evol.">
        <title>Megaphylogeny resolves global patterns of mushroom evolution.</title>
        <authorList>
            <person name="Varga T."/>
            <person name="Krizsan K."/>
            <person name="Foldi C."/>
            <person name="Dima B."/>
            <person name="Sanchez-Garcia M."/>
            <person name="Sanchez-Ramirez S."/>
            <person name="Szollosi G.J."/>
            <person name="Szarkandi J.G."/>
            <person name="Papp V."/>
            <person name="Albert L."/>
            <person name="Andreopoulos W."/>
            <person name="Angelini C."/>
            <person name="Antonin V."/>
            <person name="Barry K.W."/>
            <person name="Bougher N.L."/>
            <person name="Buchanan P."/>
            <person name="Buyck B."/>
            <person name="Bense V."/>
            <person name="Catcheside P."/>
            <person name="Chovatia M."/>
            <person name="Cooper J."/>
            <person name="Damon W."/>
            <person name="Desjardin D."/>
            <person name="Finy P."/>
            <person name="Geml J."/>
            <person name="Haridas S."/>
            <person name="Hughes K."/>
            <person name="Justo A."/>
            <person name="Karasinski D."/>
            <person name="Kautmanova I."/>
            <person name="Kiss B."/>
            <person name="Kocsube S."/>
            <person name="Kotiranta H."/>
            <person name="LaButti K.M."/>
            <person name="Lechner B.E."/>
            <person name="Liimatainen K."/>
            <person name="Lipzen A."/>
            <person name="Lukacs Z."/>
            <person name="Mihaltcheva S."/>
            <person name="Morgado L.N."/>
            <person name="Niskanen T."/>
            <person name="Noordeloos M.E."/>
            <person name="Ohm R.A."/>
            <person name="Ortiz-Santana B."/>
            <person name="Ovrebo C."/>
            <person name="Racz N."/>
            <person name="Riley R."/>
            <person name="Savchenko A."/>
            <person name="Shiryaev A."/>
            <person name="Soop K."/>
            <person name="Spirin V."/>
            <person name="Szebenyi C."/>
            <person name="Tomsovsky M."/>
            <person name="Tulloss R.E."/>
            <person name="Uehling J."/>
            <person name="Grigoriev I.V."/>
            <person name="Vagvolgyi C."/>
            <person name="Papp T."/>
            <person name="Martin F.M."/>
            <person name="Miettinen O."/>
            <person name="Hibbett D.S."/>
            <person name="Nagy L.G."/>
        </authorList>
    </citation>
    <scope>NUCLEOTIDE SEQUENCE [LARGE SCALE GENOMIC DNA]</scope>
    <source>
        <strain evidence="1 2">CBS 121175</strain>
    </source>
</reference>
<organism evidence="1 2">
    <name type="scientific">Coprinopsis marcescibilis</name>
    <name type="common">Agaric fungus</name>
    <name type="synonym">Psathyrella marcescibilis</name>
    <dbReference type="NCBI Taxonomy" id="230819"/>
    <lineage>
        <taxon>Eukaryota</taxon>
        <taxon>Fungi</taxon>
        <taxon>Dikarya</taxon>
        <taxon>Basidiomycota</taxon>
        <taxon>Agaricomycotina</taxon>
        <taxon>Agaricomycetes</taxon>
        <taxon>Agaricomycetidae</taxon>
        <taxon>Agaricales</taxon>
        <taxon>Agaricineae</taxon>
        <taxon>Psathyrellaceae</taxon>
        <taxon>Coprinopsis</taxon>
    </lineage>
</organism>
<dbReference type="EMBL" id="ML210231">
    <property type="protein sequence ID" value="TFK22836.1"/>
    <property type="molecule type" value="Genomic_DNA"/>
</dbReference>
<proteinExistence type="predicted"/>
<keyword evidence="2" id="KW-1185">Reference proteome</keyword>
<name>A0A5C3KR19_COPMA</name>
<protein>
    <submittedName>
        <fullName evidence="1">Uncharacterized protein</fullName>
    </submittedName>
</protein>
<gene>
    <name evidence="1" type="ORF">FA15DRAFT_497974</name>
</gene>
<evidence type="ECO:0000313" key="1">
    <source>
        <dbReference type="EMBL" id="TFK22836.1"/>
    </source>
</evidence>
<sequence length="150" mass="17420">MHLRSETFDFDGNYYRANAQRFDFAATERRTPPHITLSFDILSIFSFINTFTSHPTHSGIRHLPTKPHIHPTTDKLYTYERTFDRAPTRISHHSLSYLYTYLTPTKSNDCIAQDEMTKRFHTPSIHPSNQCRSICIVGRMHPSAPNPVRA</sequence>
<accession>A0A5C3KR19</accession>
<dbReference type="Proteomes" id="UP000307440">
    <property type="component" value="Unassembled WGS sequence"/>
</dbReference>
<evidence type="ECO:0000313" key="2">
    <source>
        <dbReference type="Proteomes" id="UP000307440"/>
    </source>
</evidence>
<dbReference type="AlphaFoldDB" id="A0A5C3KR19"/>